<reference evidence="4" key="4">
    <citation type="journal article" date="2019" name="Int. J. Syst. Evol. Microbiol.">
        <title>Streptococcus chenjunshii sp. nov. isolated from feces of Tibetan antelopes.</title>
        <authorList>
            <person name="Tian Z."/>
            <person name="Lu S."/>
            <person name="Jin D."/>
            <person name="Yang J."/>
            <person name="Pu J."/>
            <person name="Lai X.H."/>
            <person name="Bai X.N."/>
            <person name="Wu X.M."/>
            <person name="Li J."/>
            <person name="Wang S."/>
            <person name="Xu J."/>
        </authorList>
    </citation>
    <scope>NUCLEOTIDE SEQUENCE</scope>
    <source>
        <strain evidence="4">Z15</strain>
    </source>
</reference>
<feature type="transmembrane region" description="Helical" evidence="2">
    <location>
        <begin position="171"/>
        <end position="190"/>
    </location>
</feature>
<feature type="transmembrane region" description="Helical" evidence="2">
    <location>
        <begin position="26"/>
        <end position="49"/>
    </location>
</feature>
<keyword evidence="2" id="KW-1133">Transmembrane helix</keyword>
<feature type="domain" description="CAAX prenyl protease 2/Lysostaphin resistance protein A-like" evidence="3">
    <location>
        <begin position="136"/>
        <end position="234"/>
    </location>
</feature>
<comment type="similarity">
    <text evidence="1">Belongs to the UPF0177 family.</text>
</comment>
<dbReference type="Proteomes" id="UP000246115">
    <property type="component" value="Chromosome"/>
</dbReference>
<dbReference type="GO" id="GO:0006508">
    <property type="term" value="P:proteolysis"/>
    <property type="evidence" value="ECO:0007669"/>
    <property type="project" value="UniProtKB-KW"/>
</dbReference>
<evidence type="ECO:0000313" key="9">
    <source>
        <dbReference type="Proteomes" id="UP000264056"/>
    </source>
</evidence>
<evidence type="ECO:0000313" key="8">
    <source>
        <dbReference type="Proteomes" id="UP000262901"/>
    </source>
</evidence>
<keyword evidence="6" id="KW-0378">Hydrolase</keyword>
<dbReference type="OrthoDB" id="4424461at2"/>
<protein>
    <submittedName>
        <fullName evidence="6">CPBP family intramembrane metalloprotease</fullName>
    </submittedName>
</protein>
<reference evidence="7" key="3">
    <citation type="submission" date="2018-08" db="EMBL/GenBank/DDBJ databases">
        <title>Streptococcus chenjunshii sp. nov., isolated from stools sample of the Tibetan antelope in the Qinghai-Tibet plateau, China.</title>
        <authorList>
            <person name="Tian Z."/>
        </authorList>
    </citation>
    <scope>NUCLEOTIDE SEQUENCE [LARGE SCALE GENOMIC DNA]</scope>
    <source>
        <strain evidence="7">Z15</strain>
    </source>
</reference>
<evidence type="ECO:0000259" key="3">
    <source>
        <dbReference type="Pfam" id="PF02517"/>
    </source>
</evidence>
<gene>
    <name evidence="4" type="ORF">DDV21_004995</name>
    <name evidence="5" type="ORF">DDV22_01050</name>
    <name evidence="6" type="ORF">DDV23_01605</name>
</gene>
<feature type="transmembrane region" description="Helical" evidence="2">
    <location>
        <begin position="95"/>
        <end position="120"/>
    </location>
</feature>
<feature type="transmembrane region" description="Helical" evidence="2">
    <location>
        <begin position="55"/>
        <end position="74"/>
    </location>
</feature>
<dbReference type="AlphaFoldDB" id="A0A372KPQ9"/>
<dbReference type="GO" id="GO:0080120">
    <property type="term" value="P:CAAX-box protein maturation"/>
    <property type="evidence" value="ECO:0007669"/>
    <property type="project" value="UniProtKB-ARBA"/>
</dbReference>
<evidence type="ECO:0000313" key="6">
    <source>
        <dbReference type="EMBL" id="RFU54252.1"/>
    </source>
</evidence>
<name>A0A372KPQ9_9STRE</name>
<dbReference type="Proteomes" id="UP000264056">
    <property type="component" value="Unassembled WGS sequence"/>
</dbReference>
<feature type="transmembrane region" description="Helical" evidence="2">
    <location>
        <begin position="140"/>
        <end position="159"/>
    </location>
</feature>
<feature type="transmembrane region" description="Helical" evidence="2">
    <location>
        <begin position="227"/>
        <end position="248"/>
    </location>
</feature>
<keyword evidence="6" id="KW-0482">Metalloprotease</keyword>
<dbReference type="KEGG" id="schj:DDV21_004995"/>
<dbReference type="InterPro" id="IPR003675">
    <property type="entry name" value="Rce1/LyrA-like_dom"/>
</dbReference>
<keyword evidence="2" id="KW-0812">Transmembrane</keyword>
<accession>A0A372KPQ9</accession>
<dbReference type="EMBL" id="QVQZ01000001">
    <property type="protein sequence ID" value="RFU54252.1"/>
    <property type="molecule type" value="Genomic_DNA"/>
</dbReference>
<feature type="transmembrane region" description="Helical" evidence="2">
    <location>
        <begin position="202"/>
        <end position="220"/>
    </location>
</feature>
<keyword evidence="9" id="KW-1185">Reference proteome</keyword>
<evidence type="ECO:0000313" key="4">
    <source>
        <dbReference type="EMBL" id="AXQ78479.1"/>
    </source>
</evidence>
<sequence length="291" mass="33393">MKDFYQFSGGFIMTQTPFQNRLLTPLIRACLVTLTALLPICAVALPLFLNNLPPILYSLYEILVCLAYIAYTWFFTRIIDRRPWSVLELKLDKNALKGFLAALLLTIVIVLLGSWLSIIFFHDRFSGTARFGLPELWHSFALSFLLQGFPEEMVWRGYLVQTLQKKPMPTLFISSTLFALDHIVHIIPFFGGNPYDSEGYLTIFYAFCLGILAFLMKFLFHTTWAAVAVHGGMHMTLQLLTAVIPGFYETKTMMLLTACLMLVVSAFIIYYQRQRLVSWEKLQPKQLSLDN</sequence>
<evidence type="ECO:0000313" key="5">
    <source>
        <dbReference type="EMBL" id="RFU52060.1"/>
    </source>
</evidence>
<keyword evidence="2" id="KW-0472">Membrane</keyword>
<dbReference type="Pfam" id="PF02517">
    <property type="entry name" value="Rce1-like"/>
    <property type="match status" value="1"/>
</dbReference>
<dbReference type="EMBL" id="QVQY01000001">
    <property type="protein sequence ID" value="RFU52060.1"/>
    <property type="molecule type" value="Genomic_DNA"/>
</dbReference>
<dbReference type="Proteomes" id="UP000262901">
    <property type="component" value="Unassembled WGS sequence"/>
</dbReference>
<evidence type="ECO:0000256" key="2">
    <source>
        <dbReference type="SAM" id="Phobius"/>
    </source>
</evidence>
<feature type="transmembrane region" description="Helical" evidence="2">
    <location>
        <begin position="254"/>
        <end position="271"/>
    </location>
</feature>
<proteinExistence type="inferred from homology"/>
<organism evidence="6 8">
    <name type="scientific">Streptococcus chenjunshii</name>
    <dbReference type="NCBI Taxonomy" id="2173853"/>
    <lineage>
        <taxon>Bacteria</taxon>
        <taxon>Bacillati</taxon>
        <taxon>Bacillota</taxon>
        <taxon>Bacilli</taxon>
        <taxon>Lactobacillales</taxon>
        <taxon>Streptococcaceae</taxon>
        <taxon>Streptococcus</taxon>
    </lineage>
</organism>
<reference evidence="5 9" key="1">
    <citation type="submission" date="2018-08" db="EMBL/GenBank/DDBJ databases">
        <title>Draft genome of Streptococcus sp .nov. Z2.</title>
        <authorList>
            <person name="Tian Z."/>
        </authorList>
    </citation>
    <scope>NUCLEOTIDE SEQUENCE [LARGE SCALE GENOMIC DNA]</scope>
    <source>
        <strain evidence="5 9">Z2</strain>
    </source>
</reference>
<reference evidence="6 8" key="2">
    <citation type="submission" date="2018-08" db="EMBL/GenBank/DDBJ databases">
        <title>Draft genome of Streptococcus sp. nov. Z1.</title>
        <authorList>
            <person name="Tian Z."/>
        </authorList>
    </citation>
    <scope>NUCLEOTIDE SEQUENCE [LARGE SCALE GENOMIC DNA]</scope>
    <source>
        <strain evidence="6">Z1</strain>
        <strain evidence="8">Z1(2018)</strain>
    </source>
</reference>
<dbReference type="GO" id="GO:0008237">
    <property type="term" value="F:metallopeptidase activity"/>
    <property type="evidence" value="ECO:0007669"/>
    <property type="project" value="UniProtKB-KW"/>
</dbReference>
<dbReference type="GO" id="GO:0004175">
    <property type="term" value="F:endopeptidase activity"/>
    <property type="evidence" value="ECO:0007669"/>
    <property type="project" value="UniProtKB-ARBA"/>
</dbReference>
<evidence type="ECO:0000313" key="7">
    <source>
        <dbReference type="Proteomes" id="UP000246115"/>
    </source>
</evidence>
<keyword evidence="6" id="KW-0645">Protease</keyword>
<evidence type="ECO:0000256" key="1">
    <source>
        <dbReference type="ARBA" id="ARBA00009067"/>
    </source>
</evidence>
<dbReference type="EMBL" id="CP031733">
    <property type="protein sequence ID" value="AXQ78479.1"/>
    <property type="molecule type" value="Genomic_DNA"/>
</dbReference>
<accession>A0A346NBT4</accession>